<dbReference type="PANTHER" id="PTHR48047:SF232">
    <property type="entry name" value="GLYCOSYLTRANSFERASE"/>
    <property type="match status" value="1"/>
</dbReference>
<name>A0AAU9LIW2_9ASTR</name>
<accession>A0AAU9LIW2</accession>
<dbReference type="AlphaFoldDB" id="A0AAU9LIW2"/>
<dbReference type="PANTHER" id="PTHR48047">
    <property type="entry name" value="GLYCOSYLTRANSFERASE"/>
    <property type="match status" value="1"/>
</dbReference>
<evidence type="ECO:0008006" key="4">
    <source>
        <dbReference type="Google" id="ProtNLM"/>
    </source>
</evidence>
<organism evidence="2 3">
    <name type="scientific">Lactuca virosa</name>
    <dbReference type="NCBI Taxonomy" id="75947"/>
    <lineage>
        <taxon>Eukaryota</taxon>
        <taxon>Viridiplantae</taxon>
        <taxon>Streptophyta</taxon>
        <taxon>Embryophyta</taxon>
        <taxon>Tracheophyta</taxon>
        <taxon>Spermatophyta</taxon>
        <taxon>Magnoliopsida</taxon>
        <taxon>eudicotyledons</taxon>
        <taxon>Gunneridae</taxon>
        <taxon>Pentapetalae</taxon>
        <taxon>asterids</taxon>
        <taxon>campanulids</taxon>
        <taxon>Asterales</taxon>
        <taxon>Asteraceae</taxon>
        <taxon>Cichorioideae</taxon>
        <taxon>Cichorieae</taxon>
        <taxon>Lactucinae</taxon>
        <taxon>Lactuca</taxon>
    </lineage>
</organism>
<comment type="similarity">
    <text evidence="1">Belongs to the UDP-glycosyltransferase family.</text>
</comment>
<comment type="caution">
    <text evidence="2">The sequence shown here is derived from an EMBL/GenBank/DDBJ whole genome shotgun (WGS) entry which is preliminary data.</text>
</comment>
<protein>
    <recommendedName>
        <fullName evidence="4">Glycosyltransferase</fullName>
    </recommendedName>
</protein>
<sequence length="114" mass="12640">MAFPSSDLHFTLLPLMAQGHMIPMVDIARMLAQHGVLVTIITTPFNVDHFKSVTDRAIKANLKIQVLELKLPLAEVRLLEGCQSFDLIPSIALVVKFVDVISMLENQLKACSDI</sequence>
<keyword evidence="3" id="KW-1185">Reference proteome</keyword>
<dbReference type="Gene3D" id="3.40.50.2000">
    <property type="entry name" value="Glycogen Phosphorylase B"/>
    <property type="match status" value="1"/>
</dbReference>
<dbReference type="SUPFAM" id="SSF53756">
    <property type="entry name" value="UDP-Glycosyltransferase/glycogen phosphorylase"/>
    <property type="match status" value="1"/>
</dbReference>
<proteinExistence type="inferred from homology"/>
<dbReference type="Proteomes" id="UP001157418">
    <property type="component" value="Unassembled WGS sequence"/>
</dbReference>
<evidence type="ECO:0000313" key="2">
    <source>
        <dbReference type="EMBL" id="CAH1414726.1"/>
    </source>
</evidence>
<dbReference type="GO" id="GO:0035251">
    <property type="term" value="F:UDP-glucosyltransferase activity"/>
    <property type="evidence" value="ECO:0007669"/>
    <property type="project" value="TreeGrafter"/>
</dbReference>
<evidence type="ECO:0000256" key="1">
    <source>
        <dbReference type="ARBA" id="ARBA00009995"/>
    </source>
</evidence>
<gene>
    <name evidence="2" type="ORF">LVIROSA_LOCUS2624</name>
</gene>
<evidence type="ECO:0000313" key="3">
    <source>
        <dbReference type="Proteomes" id="UP001157418"/>
    </source>
</evidence>
<dbReference type="EMBL" id="CAKMRJ010000001">
    <property type="protein sequence ID" value="CAH1414726.1"/>
    <property type="molecule type" value="Genomic_DNA"/>
</dbReference>
<reference evidence="2 3" key="1">
    <citation type="submission" date="2022-01" db="EMBL/GenBank/DDBJ databases">
        <authorList>
            <person name="Xiong W."/>
            <person name="Schranz E."/>
        </authorList>
    </citation>
    <scope>NUCLEOTIDE SEQUENCE [LARGE SCALE GENOMIC DNA]</scope>
</reference>